<dbReference type="Proteomes" id="UP001177021">
    <property type="component" value="Unassembled WGS sequence"/>
</dbReference>
<evidence type="ECO:0000313" key="2">
    <source>
        <dbReference type="Proteomes" id="UP001177021"/>
    </source>
</evidence>
<name>A0ACB0KHM2_TRIPR</name>
<protein>
    <submittedName>
        <fullName evidence="1">Uncharacterized protein</fullName>
    </submittedName>
</protein>
<organism evidence="1 2">
    <name type="scientific">Trifolium pratense</name>
    <name type="common">Red clover</name>
    <dbReference type="NCBI Taxonomy" id="57577"/>
    <lineage>
        <taxon>Eukaryota</taxon>
        <taxon>Viridiplantae</taxon>
        <taxon>Streptophyta</taxon>
        <taxon>Embryophyta</taxon>
        <taxon>Tracheophyta</taxon>
        <taxon>Spermatophyta</taxon>
        <taxon>Magnoliopsida</taxon>
        <taxon>eudicotyledons</taxon>
        <taxon>Gunneridae</taxon>
        <taxon>Pentapetalae</taxon>
        <taxon>rosids</taxon>
        <taxon>fabids</taxon>
        <taxon>Fabales</taxon>
        <taxon>Fabaceae</taxon>
        <taxon>Papilionoideae</taxon>
        <taxon>50 kb inversion clade</taxon>
        <taxon>NPAAA clade</taxon>
        <taxon>Hologalegina</taxon>
        <taxon>IRL clade</taxon>
        <taxon>Trifolieae</taxon>
        <taxon>Trifolium</taxon>
    </lineage>
</organism>
<gene>
    <name evidence="1" type="ORF">MILVUS5_LOCUS22932</name>
</gene>
<dbReference type="EMBL" id="CASHSV030000206">
    <property type="protein sequence ID" value="CAJ2656113.1"/>
    <property type="molecule type" value="Genomic_DNA"/>
</dbReference>
<accession>A0ACB0KHM2</accession>
<sequence>MEKQEIDSFLRKISSTELPQQLEGIEQPTKIVAVMAGYGSDMKVIGPQQDILEFIEKIIVECDILRRMVDFVIDSDSVELTSMCLVNLNTIIWANHQHSQILIDLHLIDVSTSFVKTRIDAFVEMVSTGIRAEFLSRSNGKFGIDFYLF</sequence>
<proteinExistence type="predicted"/>
<reference evidence="1" key="1">
    <citation type="submission" date="2023-10" db="EMBL/GenBank/DDBJ databases">
        <authorList>
            <person name="Rodriguez Cubillos JULIANA M."/>
            <person name="De Vega J."/>
        </authorList>
    </citation>
    <scope>NUCLEOTIDE SEQUENCE</scope>
</reference>
<evidence type="ECO:0000313" key="1">
    <source>
        <dbReference type="EMBL" id="CAJ2656113.1"/>
    </source>
</evidence>
<comment type="caution">
    <text evidence="1">The sequence shown here is derived from an EMBL/GenBank/DDBJ whole genome shotgun (WGS) entry which is preliminary data.</text>
</comment>
<keyword evidence="2" id="KW-1185">Reference proteome</keyword>